<gene>
    <name evidence="2" type="ORF">GCM10010170_088110</name>
</gene>
<dbReference type="EMBL" id="BAAARV010000088">
    <property type="protein sequence ID" value="GAA2380773.1"/>
    <property type="molecule type" value="Genomic_DNA"/>
</dbReference>
<accession>A0ABN3HIX8</accession>
<dbReference type="SUPFAM" id="SSF56112">
    <property type="entry name" value="Protein kinase-like (PK-like)"/>
    <property type="match status" value="1"/>
</dbReference>
<dbReference type="Gene3D" id="3.90.1200.10">
    <property type="match status" value="1"/>
</dbReference>
<dbReference type="InterPro" id="IPR011009">
    <property type="entry name" value="Kinase-like_dom_sf"/>
</dbReference>
<dbReference type="PANTHER" id="PTHR22603:SF66">
    <property type="entry name" value="ETHANOLAMINE KINASE"/>
    <property type="match status" value="1"/>
</dbReference>
<keyword evidence="3" id="KW-1185">Reference proteome</keyword>
<sequence length="319" mass="33835">MSAVPSVADLLERVPSWVGRAVEWRRLEGGLSHHVYRVDVDGVPYVLRVLEPAVSAAGLGIAPEREIANTRAAAASVGAQVYAVLPDVPAVVLEFLPGRTLSAAEVRRPEVIPALALACRRLHAGPAFDNDFDIFAKREELLGVCARHDLPLPGGYADHSSTVDVIRAALAEAALPAVPCHNDLLAENFIATSSGVRIVDYQLSGNNDPAFELGDIAAEADYDPDQAGRLAGAYFGQALTPALLARVRLFQIASNVTWALWFTVHHGLLAAARGGDAVGFDYDAEAADKWGQARDALEDPGLGRLLGTVTGRNTPTPNT</sequence>
<dbReference type="PANTHER" id="PTHR22603">
    <property type="entry name" value="CHOLINE/ETHANOALAMINE KINASE"/>
    <property type="match status" value="1"/>
</dbReference>
<proteinExistence type="predicted"/>
<name>A0ABN3HIX8_9ACTN</name>
<evidence type="ECO:0000259" key="1">
    <source>
        <dbReference type="Pfam" id="PF01636"/>
    </source>
</evidence>
<reference evidence="2 3" key="1">
    <citation type="journal article" date="2019" name="Int. J. Syst. Evol. Microbiol.">
        <title>The Global Catalogue of Microorganisms (GCM) 10K type strain sequencing project: providing services to taxonomists for standard genome sequencing and annotation.</title>
        <authorList>
            <consortium name="The Broad Institute Genomics Platform"/>
            <consortium name="The Broad Institute Genome Sequencing Center for Infectious Disease"/>
            <person name="Wu L."/>
            <person name="Ma J."/>
        </authorList>
    </citation>
    <scope>NUCLEOTIDE SEQUENCE [LARGE SCALE GENOMIC DNA]</scope>
    <source>
        <strain evidence="2 3">JCM 3272</strain>
    </source>
</reference>
<organism evidence="2 3">
    <name type="scientific">Dactylosporangium salmoneum</name>
    <dbReference type="NCBI Taxonomy" id="53361"/>
    <lineage>
        <taxon>Bacteria</taxon>
        <taxon>Bacillati</taxon>
        <taxon>Actinomycetota</taxon>
        <taxon>Actinomycetes</taxon>
        <taxon>Micromonosporales</taxon>
        <taxon>Micromonosporaceae</taxon>
        <taxon>Dactylosporangium</taxon>
    </lineage>
</organism>
<dbReference type="InterPro" id="IPR002575">
    <property type="entry name" value="Aminoglycoside_PTrfase"/>
</dbReference>
<dbReference type="Proteomes" id="UP001501444">
    <property type="component" value="Unassembled WGS sequence"/>
</dbReference>
<feature type="domain" description="Aminoglycoside phosphotransferase" evidence="1">
    <location>
        <begin position="24"/>
        <end position="248"/>
    </location>
</feature>
<dbReference type="CDD" id="cd05151">
    <property type="entry name" value="ChoK-like"/>
    <property type="match status" value="1"/>
</dbReference>
<dbReference type="RefSeq" id="WP_344618630.1">
    <property type="nucleotide sequence ID" value="NZ_BAAARV010000088.1"/>
</dbReference>
<dbReference type="Pfam" id="PF01636">
    <property type="entry name" value="APH"/>
    <property type="match status" value="1"/>
</dbReference>
<evidence type="ECO:0000313" key="3">
    <source>
        <dbReference type="Proteomes" id="UP001501444"/>
    </source>
</evidence>
<dbReference type="Gene3D" id="3.30.200.20">
    <property type="entry name" value="Phosphorylase Kinase, domain 1"/>
    <property type="match status" value="1"/>
</dbReference>
<evidence type="ECO:0000313" key="2">
    <source>
        <dbReference type="EMBL" id="GAA2380773.1"/>
    </source>
</evidence>
<comment type="caution">
    <text evidence="2">The sequence shown here is derived from an EMBL/GenBank/DDBJ whole genome shotgun (WGS) entry which is preliminary data.</text>
</comment>
<protein>
    <recommendedName>
        <fullName evidence="1">Aminoglycoside phosphotransferase domain-containing protein</fullName>
    </recommendedName>
</protein>